<feature type="signal peptide" evidence="2">
    <location>
        <begin position="1"/>
        <end position="33"/>
    </location>
</feature>
<dbReference type="EMBL" id="CP000384">
    <property type="protein sequence ID" value="ABG10540.1"/>
    <property type="molecule type" value="Genomic_DNA"/>
</dbReference>
<organism evidence="3">
    <name type="scientific">Mycobacterium sp. (strain MCS)</name>
    <dbReference type="NCBI Taxonomy" id="164756"/>
    <lineage>
        <taxon>Bacteria</taxon>
        <taxon>Bacillati</taxon>
        <taxon>Actinomycetota</taxon>
        <taxon>Actinomycetes</taxon>
        <taxon>Mycobacteriales</taxon>
        <taxon>Mycobacteriaceae</taxon>
        <taxon>Mycobacterium</taxon>
    </lineage>
</organism>
<evidence type="ECO:0000256" key="1">
    <source>
        <dbReference type="SAM" id="Phobius"/>
    </source>
</evidence>
<feature type="transmembrane region" description="Helical" evidence="1">
    <location>
        <begin position="65"/>
        <end position="84"/>
    </location>
</feature>
<reference evidence="3" key="1">
    <citation type="submission" date="2006-06" db="EMBL/GenBank/DDBJ databases">
        <title>Complete sequence of chromosome of Mycobacterium sp. MCS.</title>
        <authorList>
            <consortium name="US DOE Joint Genome Institute"/>
            <person name="Copeland A."/>
            <person name="Lucas S."/>
            <person name="Lapidus A."/>
            <person name="Barry K."/>
            <person name="Detter J.C."/>
            <person name="Glavina del Rio T."/>
            <person name="Hammon N."/>
            <person name="Israni S."/>
            <person name="Dalin E."/>
            <person name="Tice H."/>
            <person name="Pitluck S."/>
            <person name="Martinez M."/>
            <person name="Schmutz J."/>
            <person name="Larimer F."/>
            <person name="Land M."/>
            <person name="Hauser L."/>
            <person name="Kyrpides N."/>
            <person name="Kim E."/>
            <person name="Miller C.D."/>
            <person name="Hughes J.E."/>
            <person name="Anderson A.J."/>
            <person name="Sims R.C."/>
            <person name="Richardson P."/>
        </authorList>
    </citation>
    <scope>NUCLEOTIDE SEQUENCE [LARGE SCALE GENOMIC DNA]</scope>
    <source>
        <strain evidence="3">MCS</strain>
    </source>
</reference>
<feature type="transmembrane region" description="Helical" evidence="1">
    <location>
        <begin position="33"/>
        <end position="53"/>
    </location>
</feature>
<dbReference type="AlphaFoldDB" id="A0A5Q5BPX3"/>
<accession>A0A5Q5BPX3</accession>
<proteinExistence type="predicted"/>
<sequence precursor="true">MSAAHRSAVLARRGCALLAVASAGLHVTSLGHAANPVAGGLLLVMIGGCLYCAHDLWVAGSVRAWLVVALMNIAMIALHLPAPAHHHGGSAPPMPTAMSVATVLAMVEVTVAAAVLYIRTRHHGVALTARRDFPG</sequence>
<feature type="transmembrane region" description="Helical" evidence="1">
    <location>
        <begin position="96"/>
        <end position="118"/>
    </location>
</feature>
<feature type="chain" id="PRO_5024400644" evidence="2">
    <location>
        <begin position="34"/>
        <end position="135"/>
    </location>
</feature>
<keyword evidence="2" id="KW-0732">Signal</keyword>
<keyword evidence="1" id="KW-1133">Transmembrane helix</keyword>
<evidence type="ECO:0000313" key="3">
    <source>
        <dbReference type="EMBL" id="ABG10540.1"/>
    </source>
</evidence>
<keyword evidence="1" id="KW-0812">Transmembrane</keyword>
<keyword evidence="1" id="KW-0472">Membrane</keyword>
<evidence type="ECO:0000256" key="2">
    <source>
        <dbReference type="SAM" id="SignalP"/>
    </source>
</evidence>
<name>A0A5Q5BPX3_MYCSS</name>
<dbReference type="KEGG" id="mmc:Mmcs_4436"/>
<gene>
    <name evidence="3" type="ordered locus">Mmcs_4436</name>
</gene>
<protein>
    <submittedName>
        <fullName evidence="3">Uncharacterized protein</fullName>
    </submittedName>
</protein>